<keyword evidence="2" id="KW-1185">Reference proteome</keyword>
<dbReference type="Proteomes" id="UP000824469">
    <property type="component" value="Unassembled WGS sequence"/>
</dbReference>
<accession>A0AA38C281</accession>
<feature type="non-terminal residue" evidence="1">
    <location>
        <position position="87"/>
    </location>
</feature>
<sequence>MGPGYKYEIHQGYKAGMSHMVLVKTNVSRPPDGSFNPEMYSGVELNDQGRTAALLLSCDDKITEVVYFVMHKFKEVEDRKAELESLI</sequence>
<evidence type="ECO:0000313" key="1">
    <source>
        <dbReference type="EMBL" id="KAH9289664.1"/>
    </source>
</evidence>
<dbReference type="EMBL" id="JAHRHJ020003813">
    <property type="protein sequence ID" value="KAH9289664.1"/>
    <property type="molecule type" value="Genomic_DNA"/>
</dbReference>
<proteinExistence type="predicted"/>
<reference evidence="1 2" key="1">
    <citation type="journal article" date="2021" name="Nat. Plants">
        <title>The Taxus genome provides insights into paclitaxel biosynthesis.</title>
        <authorList>
            <person name="Xiong X."/>
            <person name="Gou J."/>
            <person name="Liao Q."/>
            <person name="Li Y."/>
            <person name="Zhou Q."/>
            <person name="Bi G."/>
            <person name="Li C."/>
            <person name="Du R."/>
            <person name="Wang X."/>
            <person name="Sun T."/>
            <person name="Guo L."/>
            <person name="Liang H."/>
            <person name="Lu P."/>
            <person name="Wu Y."/>
            <person name="Zhang Z."/>
            <person name="Ro D.K."/>
            <person name="Shang Y."/>
            <person name="Huang S."/>
            <person name="Yan J."/>
        </authorList>
    </citation>
    <scope>NUCLEOTIDE SEQUENCE [LARGE SCALE GENOMIC DNA]</scope>
    <source>
        <strain evidence="1">Ta-2019</strain>
    </source>
</reference>
<comment type="caution">
    <text evidence="1">The sequence shown here is derived from an EMBL/GenBank/DDBJ whole genome shotgun (WGS) entry which is preliminary data.</text>
</comment>
<evidence type="ECO:0000313" key="2">
    <source>
        <dbReference type="Proteomes" id="UP000824469"/>
    </source>
</evidence>
<dbReference type="AlphaFoldDB" id="A0AA38C281"/>
<gene>
    <name evidence="1" type="ORF">KI387_033781</name>
</gene>
<protein>
    <submittedName>
        <fullName evidence="1">Uncharacterized protein</fullName>
    </submittedName>
</protein>
<organism evidence="1 2">
    <name type="scientific">Taxus chinensis</name>
    <name type="common">Chinese yew</name>
    <name type="synonym">Taxus wallichiana var. chinensis</name>
    <dbReference type="NCBI Taxonomy" id="29808"/>
    <lineage>
        <taxon>Eukaryota</taxon>
        <taxon>Viridiplantae</taxon>
        <taxon>Streptophyta</taxon>
        <taxon>Embryophyta</taxon>
        <taxon>Tracheophyta</taxon>
        <taxon>Spermatophyta</taxon>
        <taxon>Pinopsida</taxon>
        <taxon>Pinidae</taxon>
        <taxon>Conifers II</taxon>
        <taxon>Cupressales</taxon>
        <taxon>Taxaceae</taxon>
        <taxon>Taxus</taxon>
    </lineage>
</organism>
<name>A0AA38C281_TAXCH</name>